<feature type="transmembrane region" description="Helical" evidence="1">
    <location>
        <begin position="6"/>
        <end position="22"/>
    </location>
</feature>
<keyword evidence="1" id="KW-0472">Membrane</keyword>
<dbReference type="EMBL" id="PFAP01000015">
    <property type="protein sequence ID" value="PIR94192.1"/>
    <property type="molecule type" value="Genomic_DNA"/>
</dbReference>
<accession>A0A2H0V552</accession>
<protein>
    <submittedName>
        <fullName evidence="2">Uncharacterized protein</fullName>
    </submittedName>
</protein>
<evidence type="ECO:0000313" key="2">
    <source>
        <dbReference type="EMBL" id="PIR94192.1"/>
    </source>
</evidence>
<feature type="transmembrane region" description="Helical" evidence="1">
    <location>
        <begin position="29"/>
        <end position="52"/>
    </location>
</feature>
<gene>
    <name evidence="2" type="ORF">COT97_02710</name>
</gene>
<reference evidence="3" key="1">
    <citation type="submission" date="2017-09" db="EMBL/GenBank/DDBJ databases">
        <title>Depth-based differentiation of microbial function through sediment-hosted aquifers and enrichment of novel symbionts in the deep terrestrial subsurface.</title>
        <authorList>
            <person name="Probst A.J."/>
            <person name="Ladd B."/>
            <person name="Jarett J.K."/>
            <person name="Geller-Mcgrath D.E."/>
            <person name="Sieber C.M.K."/>
            <person name="Emerson J.B."/>
            <person name="Anantharaman K."/>
            <person name="Thomas B.C."/>
            <person name="Malmstrom R."/>
            <person name="Stieglmeier M."/>
            <person name="Klingl A."/>
            <person name="Woyke T."/>
            <person name="Ryan C.M."/>
            <person name="Banfield J.F."/>
        </authorList>
    </citation>
    <scope>NUCLEOTIDE SEQUENCE [LARGE SCALE GENOMIC DNA]</scope>
</reference>
<organism evidence="2 3">
    <name type="scientific">Candidatus Falkowbacteria bacterium CG10_big_fil_rev_8_21_14_0_10_39_11</name>
    <dbReference type="NCBI Taxonomy" id="1974565"/>
    <lineage>
        <taxon>Bacteria</taxon>
        <taxon>Candidatus Falkowiibacteriota</taxon>
    </lineage>
</organism>
<name>A0A2H0V552_9BACT</name>
<dbReference type="Proteomes" id="UP000229901">
    <property type="component" value="Unassembled WGS sequence"/>
</dbReference>
<sequence>MGVVYLVGLSLFLLVIIYYVFFEIPYRKWVHVLLMIGGMVLIGALSTMSLYMEFGSKSTTVVKYKDDKTVETGFVLFCVDNCAVFSDQIMIEYYGFVGTCAVHMTLRFELNADNPSAFEALLSDGDWAKYQWPVTKAITIEFTKQKIAKIIDEQLMNQSVHSFGGCNNDNVEIFASFFKRDIVRAMADDFSYKFGDKAGFSPVVVHQIFAPRIWPRSEKDGGS</sequence>
<evidence type="ECO:0000313" key="3">
    <source>
        <dbReference type="Proteomes" id="UP000229901"/>
    </source>
</evidence>
<keyword evidence="1" id="KW-1133">Transmembrane helix</keyword>
<evidence type="ECO:0000256" key="1">
    <source>
        <dbReference type="SAM" id="Phobius"/>
    </source>
</evidence>
<comment type="caution">
    <text evidence="2">The sequence shown here is derived from an EMBL/GenBank/DDBJ whole genome shotgun (WGS) entry which is preliminary data.</text>
</comment>
<dbReference type="AlphaFoldDB" id="A0A2H0V552"/>
<keyword evidence="1" id="KW-0812">Transmembrane</keyword>
<proteinExistence type="predicted"/>